<dbReference type="EMBL" id="LNQE01000918">
    <property type="protein sequence ID" value="KUG23169.1"/>
    <property type="molecule type" value="Genomic_DNA"/>
</dbReference>
<proteinExistence type="predicted"/>
<accession>A0A0W8FQX6</accession>
<organism evidence="1">
    <name type="scientific">hydrocarbon metagenome</name>
    <dbReference type="NCBI Taxonomy" id="938273"/>
    <lineage>
        <taxon>unclassified sequences</taxon>
        <taxon>metagenomes</taxon>
        <taxon>ecological metagenomes</taxon>
    </lineage>
</organism>
<protein>
    <submittedName>
        <fullName evidence="1">Uncharacterized protein</fullName>
    </submittedName>
</protein>
<name>A0A0W8FQX6_9ZZZZ</name>
<evidence type="ECO:0000313" key="1">
    <source>
        <dbReference type="EMBL" id="KUG23169.1"/>
    </source>
</evidence>
<reference evidence="1" key="1">
    <citation type="journal article" date="2015" name="Proc. Natl. Acad. Sci. U.S.A.">
        <title>Networks of energetic and metabolic interactions define dynamics in microbial communities.</title>
        <authorList>
            <person name="Embree M."/>
            <person name="Liu J.K."/>
            <person name="Al-Bassam M.M."/>
            <person name="Zengler K."/>
        </authorList>
    </citation>
    <scope>NUCLEOTIDE SEQUENCE</scope>
</reference>
<gene>
    <name evidence="1" type="ORF">ASZ90_007041</name>
</gene>
<dbReference type="AlphaFoldDB" id="A0A0W8FQX6"/>
<sequence length="83" mass="9471">MGNAEVTEANAEEIEKLAISKPKCFLEGLQKLSREKQKKIIKSFIINPIFTDKNAIDKSLNSAWNNGEYQVQKQIFNEAKNSR</sequence>
<comment type="caution">
    <text evidence="1">The sequence shown here is derived from an EMBL/GenBank/DDBJ whole genome shotgun (WGS) entry which is preliminary data.</text>
</comment>